<feature type="region of interest" description="Disordered" evidence="1">
    <location>
        <begin position="158"/>
        <end position="183"/>
    </location>
</feature>
<gene>
    <name evidence="2" type="ORF">PCOR1329_LOCUS53195</name>
</gene>
<protein>
    <submittedName>
        <fullName evidence="2">Uncharacterized protein</fullName>
    </submittedName>
</protein>
<feature type="region of interest" description="Disordered" evidence="1">
    <location>
        <begin position="1"/>
        <end position="31"/>
    </location>
</feature>
<keyword evidence="3" id="KW-1185">Reference proteome</keyword>
<reference evidence="2" key="1">
    <citation type="submission" date="2023-10" db="EMBL/GenBank/DDBJ databases">
        <authorList>
            <person name="Chen Y."/>
            <person name="Shah S."/>
            <person name="Dougan E. K."/>
            <person name="Thang M."/>
            <person name="Chan C."/>
        </authorList>
    </citation>
    <scope>NUCLEOTIDE SEQUENCE [LARGE SCALE GENOMIC DNA]</scope>
</reference>
<dbReference type="Proteomes" id="UP001189429">
    <property type="component" value="Unassembled WGS sequence"/>
</dbReference>
<sequence length="232" mass="24973">MDGGATGSEHVGQATSAEAGKSEEGGGGIKGLRETVKTMGRLVLADSRELQDVAEVVFKRFEVNEGRLSEMHEAIGEAYNAQSKVLRDEVQAGEQVDSEACGPPCVAVFAASVKRWGTEGNLANAEITKGFADPWKDVIMTSTPGKLTALVPYFRWKPNKGKPDNDKDKKDKGDKGDKGKVKDTGKGQIMYAVDLSYVHGHNAIREMNGVYKARAAPPGPLLRALSQMIHDM</sequence>
<organism evidence="2 3">
    <name type="scientific">Prorocentrum cordatum</name>
    <dbReference type="NCBI Taxonomy" id="2364126"/>
    <lineage>
        <taxon>Eukaryota</taxon>
        <taxon>Sar</taxon>
        <taxon>Alveolata</taxon>
        <taxon>Dinophyceae</taxon>
        <taxon>Prorocentrales</taxon>
        <taxon>Prorocentraceae</taxon>
        <taxon>Prorocentrum</taxon>
    </lineage>
</organism>
<accession>A0ABN9UZU5</accession>
<feature type="compositionally biased region" description="Basic and acidic residues" evidence="1">
    <location>
        <begin position="161"/>
        <end position="183"/>
    </location>
</feature>
<name>A0ABN9UZU5_9DINO</name>
<dbReference type="EMBL" id="CAUYUJ010016482">
    <property type="protein sequence ID" value="CAK0865753.1"/>
    <property type="molecule type" value="Genomic_DNA"/>
</dbReference>
<comment type="caution">
    <text evidence="2">The sequence shown here is derived from an EMBL/GenBank/DDBJ whole genome shotgun (WGS) entry which is preliminary data.</text>
</comment>
<evidence type="ECO:0000313" key="3">
    <source>
        <dbReference type="Proteomes" id="UP001189429"/>
    </source>
</evidence>
<evidence type="ECO:0000313" key="2">
    <source>
        <dbReference type="EMBL" id="CAK0865753.1"/>
    </source>
</evidence>
<evidence type="ECO:0000256" key="1">
    <source>
        <dbReference type="SAM" id="MobiDB-lite"/>
    </source>
</evidence>
<proteinExistence type="predicted"/>